<evidence type="ECO:0000256" key="6">
    <source>
        <dbReference type="ARBA" id="ARBA00022692"/>
    </source>
</evidence>
<dbReference type="GO" id="GO:0009279">
    <property type="term" value="C:cell outer membrane"/>
    <property type="evidence" value="ECO:0007669"/>
    <property type="project" value="UniProtKB-SubCell"/>
</dbReference>
<evidence type="ECO:0000256" key="10">
    <source>
        <dbReference type="ARBA" id="ARBA00023114"/>
    </source>
</evidence>
<evidence type="ECO:0000256" key="8">
    <source>
        <dbReference type="ARBA" id="ARBA00023047"/>
    </source>
</evidence>
<keyword evidence="7" id="KW-0732">Signal</keyword>
<feature type="domain" description="SLBB" evidence="17">
    <location>
        <begin position="138"/>
        <end position="216"/>
    </location>
</feature>
<evidence type="ECO:0000256" key="14">
    <source>
        <dbReference type="ARBA" id="ARBA00023288"/>
    </source>
</evidence>
<dbReference type="GO" id="GO:0046930">
    <property type="term" value="C:pore complex"/>
    <property type="evidence" value="ECO:0007669"/>
    <property type="project" value="UniProtKB-KW"/>
</dbReference>
<feature type="domain" description="Polysaccharide export protein N-terminal" evidence="16">
    <location>
        <begin position="44"/>
        <end position="132"/>
    </location>
</feature>
<sequence length="254" mass="28716">MRFFYYIFVVAVLAASCKPQRVLHNYLEDIKDTSFKREVLLADPVIQKNDLLSIKVSSASLNPQTDQLYNLTATSQGSGLQQEPGYLVDVYGNIEMPRIGPLHVEGLTKTELEKTIKAKLKDVLTQPSVTIRFLNFRITVLGEVARPGVQTIPTERLNILEAVGMAGGITEFGTIQRVRVLRENNGRRETAVLDLTTKKVFEDPYYQLQQNDVVLVDQTDYKLRLGEQQRRTQQITFALAIVTSLALLYNILSR</sequence>
<dbReference type="AlphaFoldDB" id="A0A4R4E2K1"/>
<dbReference type="GO" id="GO:0006811">
    <property type="term" value="P:monoatomic ion transport"/>
    <property type="evidence" value="ECO:0007669"/>
    <property type="project" value="UniProtKB-KW"/>
</dbReference>
<keyword evidence="6 15" id="KW-0812">Transmembrane</keyword>
<keyword evidence="14" id="KW-0449">Lipoprotein</keyword>
<evidence type="ECO:0000256" key="1">
    <source>
        <dbReference type="ARBA" id="ARBA00004571"/>
    </source>
</evidence>
<dbReference type="GO" id="GO:0015159">
    <property type="term" value="F:polysaccharide transmembrane transporter activity"/>
    <property type="evidence" value="ECO:0007669"/>
    <property type="project" value="InterPro"/>
</dbReference>
<dbReference type="Pfam" id="PF22461">
    <property type="entry name" value="SLBB_2"/>
    <property type="match status" value="1"/>
</dbReference>
<keyword evidence="5" id="KW-0762">Sugar transport</keyword>
<dbReference type="OrthoDB" id="662756at2"/>
<dbReference type="RefSeq" id="WP_131851462.1">
    <property type="nucleotide sequence ID" value="NZ_SKFH01000008.1"/>
</dbReference>
<dbReference type="PANTHER" id="PTHR33619:SF3">
    <property type="entry name" value="POLYSACCHARIDE EXPORT PROTEIN GFCE-RELATED"/>
    <property type="match status" value="1"/>
</dbReference>
<dbReference type="Gene3D" id="3.30.1950.10">
    <property type="entry name" value="wza like domain"/>
    <property type="match status" value="1"/>
</dbReference>
<evidence type="ECO:0000256" key="3">
    <source>
        <dbReference type="ARBA" id="ARBA00022448"/>
    </source>
</evidence>
<dbReference type="GO" id="GO:0015288">
    <property type="term" value="F:porin activity"/>
    <property type="evidence" value="ECO:0007669"/>
    <property type="project" value="UniProtKB-KW"/>
</dbReference>
<proteinExistence type="inferred from homology"/>
<dbReference type="PROSITE" id="PS51257">
    <property type="entry name" value="PROKAR_LIPOPROTEIN"/>
    <property type="match status" value="1"/>
</dbReference>
<evidence type="ECO:0000256" key="13">
    <source>
        <dbReference type="ARBA" id="ARBA00023237"/>
    </source>
</evidence>
<keyword evidence="13" id="KW-0998">Cell outer membrane</keyword>
<keyword evidence="8" id="KW-0625">Polysaccharide transport</keyword>
<comment type="similarity">
    <text evidence="2">Belongs to the BexD/CtrA/VexA family.</text>
</comment>
<keyword evidence="12" id="KW-0564">Palmitate</keyword>
<dbReference type="EMBL" id="SKFH01000008">
    <property type="protein sequence ID" value="TCZ73117.1"/>
    <property type="molecule type" value="Genomic_DNA"/>
</dbReference>
<keyword evidence="19" id="KW-1185">Reference proteome</keyword>
<keyword evidence="15" id="KW-1133">Transmembrane helix</keyword>
<dbReference type="InterPro" id="IPR003715">
    <property type="entry name" value="Poly_export_N"/>
</dbReference>
<evidence type="ECO:0000259" key="16">
    <source>
        <dbReference type="Pfam" id="PF02563"/>
    </source>
</evidence>
<evidence type="ECO:0000256" key="11">
    <source>
        <dbReference type="ARBA" id="ARBA00023136"/>
    </source>
</evidence>
<keyword evidence="3" id="KW-0813">Transport</keyword>
<evidence type="ECO:0000256" key="2">
    <source>
        <dbReference type="ARBA" id="ARBA00009450"/>
    </source>
</evidence>
<keyword evidence="10" id="KW-0626">Porin</keyword>
<dbReference type="Pfam" id="PF02563">
    <property type="entry name" value="Poly_export"/>
    <property type="match status" value="1"/>
</dbReference>
<evidence type="ECO:0000313" key="19">
    <source>
        <dbReference type="Proteomes" id="UP000295164"/>
    </source>
</evidence>
<evidence type="ECO:0000256" key="9">
    <source>
        <dbReference type="ARBA" id="ARBA00023065"/>
    </source>
</evidence>
<evidence type="ECO:0000313" key="18">
    <source>
        <dbReference type="EMBL" id="TCZ73117.1"/>
    </source>
</evidence>
<evidence type="ECO:0000256" key="4">
    <source>
        <dbReference type="ARBA" id="ARBA00022452"/>
    </source>
</evidence>
<dbReference type="Proteomes" id="UP000295164">
    <property type="component" value="Unassembled WGS sequence"/>
</dbReference>
<accession>A0A4R4E2K1</accession>
<evidence type="ECO:0000256" key="7">
    <source>
        <dbReference type="ARBA" id="ARBA00022729"/>
    </source>
</evidence>
<evidence type="ECO:0000256" key="5">
    <source>
        <dbReference type="ARBA" id="ARBA00022597"/>
    </source>
</evidence>
<comment type="subcellular location">
    <subcellularLocation>
        <location evidence="1">Cell outer membrane</location>
        <topology evidence="1">Multi-pass membrane protein</topology>
    </subcellularLocation>
</comment>
<comment type="caution">
    <text evidence="18">The sequence shown here is derived from an EMBL/GenBank/DDBJ whole genome shotgun (WGS) entry which is preliminary data.</text>
</comment>
<feature type="transmembrane region" description="Helical" evidence="15">
    <location>
        <begin position="235"/>
        <end position="252"/>
    </location>
</feature>
<keyword evidence="9" id="KW-0406">Ion transport</keyword>
<dbReference type="InterPro" id="IPR054765">
    <property type="entry name" value="SLBB_dom"/>
</dbReference>
<keyword evidence="11 15" id="KW-0472">Membrane</keyword>
<keyword evidence="4" id="KW-1134">Transmembrane beta strand</keyword>
<organism evidence="18 19">
    <name type="scientific">Flaviaesturariibacter aridisoli</name>
    <dbReference type="NCBI Taxonomy" id="2545761"/>
    <lineage>
        <taxon>Bacteria</taxon>
        <taxon>Pseudomonadati</taxon>
        <taxon>Bacteroidota</taxon>
        <taxon>Chitinophagia</taxon>
        <taxon>Chitinophagales</taxon>
        <taxon>Chitinophagaceae</taxon>
        <taxon>Flaviaestuariibacter</taxon>
    </lineage>
</organism>
<evidence type="ECO:0000259" key="17">
    <source>
        <dbReference type="Pfam" id="PF22461"/>
    </source>
</evidence>
<reference evidence="18 19" key="1">
    <citation type="submission" date="2019-03" db="EMBL/GenBank/DDBJ databases">
        <authorList>
            <person name="Kim M.K.M."/>
        </authorList>
    </citation>
    <scope>NUCLEOTIDE SEQUENCE [LARGE SCALE GENOMIC DNA]</scope>
    <source>
        <strain evidence="18 19">17J68-15</strain>
    </source>
</reference>
<name>A0A4R4E2K1_9BACT</name>
<gene>
    <name evidence="18" type="ORF">E0486_07125</name>
</gene>
<dbReference type="PANTHER" id="PTHR33619">
    <property type="entry name" value="POLYSACCHARIDE EXPORT PROTEIN GFCE-RELATED"/>
    <property type="match status" value="1"/>
</dbReference>
<evidence type="ECO:0000256" key="15">
    <source>
        <dbReference type="SAM" id="Phobius"/>
    </source>
</evidence>
<dbReference type="InterPro" id="IPR049712">
    <property type="entry name" value="Poly_export"/>
</dbReference>
<protein>
    <submittedName>
        <fullName evidence="18">Polysaccharide export protein</fullName>
    </submittedName>
</protein>
<evidence type="ECO:0000256" key="12">
    <source>
        <dbReference type="ARBA" id="ARBA00023139"/>
    </source>
</evidence>